<dbReference type="PANTHER" id="PTHR31644">
    <property type="entry name" value="TRANSCRIPTIONAL ACTIVATOR ARO80-RELATED"/>
    <property type="match status" value="1"/>
</dbReference>
<dbReference type="InterPro" id="IPR052780">
    <property type="entry name" value="AAA_Catabolism_Regulators"/>
</dbReference>
<evidence type="ECO:0000313" key="2">
    <source>
        <dbReference type="EMBL" id="KAL3419934.1"/>
    </source>
</evidence>
<organism evidence="2 3">
    <name type="scientific">Phlyctema vagabunda</name>
    <dbReference type="NCBI Taxonomy" id="108571"/>
    <lineage>
        <taxon>Eukaryota</taxon>
        <taxon>Fungi</taxon>
        <taxon>Dikarya</taxon>
        <taxon>Ascomycota</taxon>
        <taxon>Pezizomycotina</taxon>
        <taxon>Leotiomycetes</taxon>
        <taxon>Helotiales</taxon>
        <taxon>Dermateaceae</taxon>
        <taxon>Phlyctema</taxon>
    </lineage>
</organism>
<dbReference type="EMBL" id="JBFCZG010000007">
    <property type="protein sequence ID" value="KAL3419934.1"/>
    <property type="molecule type" value="Genomic_DNA"/>
</dbReference>
<gene>
    <name evidence="2" type="ORF">PVAG01_08433</name>
</gene>
<dbReference type="PANTHER" id="PTHR31644:SF1">
    <property type="entry name" value="ZN(II)2CYS6 TRANSCRIPTION FACTOR (EUROFUNG)"/>
    <property type="match status" value="1"/>
</dbReference>
<feature type="region of interest" description="Disordered" evidence="1">
    <location>
        <begin position="75"/>
        <end position="122"/>
    </location>
</feature>
<feature type="compositionally biased region" description="Low complexity" evidence="1">
    <location>
        <begin position="83"/>
        <end position="103"/>
    </location>
</feature>
<protein>
    <submittedName>
        <fullName evidence="2">C6 transcription factor</fullName>
    </submittedName>
</protein>
<reference evidence="2 3" key="1">
    <citation type="submission" date="2024-06" db="EMBL/GenBank/DDBJ databases">
        <title>Complete genome of Phlyctema vagabunda strain 19-DSS-EL-015.</title>
        <authorList>
            <person name="Fiorenzani C."/>
        </authorList>
    </citation>
    <scope>NUCLEOTIDE SEQUENCE [LARGE SCALE GENOMIC DNA]</scope>
    <source>
        <strain evidence="2 3">19-DSS-EL-015</strain>
    </source>
</reference>
<comment type="caution">
    <text evidence="2">The sequence shown here is derived from an EMBL/GenBank/DDBJ whole genome shotgun (WGS) entry which is preliminary data.</text>
</comment>
<dbReference type="CDD" id="cd12148">
    <property type="entry name" value="fungal_TF_MHR"/>
    <property type="match status" value="1"/>
</dbReference>
<evidence type="ECO:0000256" key="1">
    <source>
        <dbReference type="SAM" id="MobiDB-lite"/>
    </source>
</evidence>
<accession>A0ABR4P9E0</accession>
<keyword evidence="3" id="KW-1185">Reference proteome</keyword>
<evidence type="ECO:0000313" key="3">
    <source>
        <dbReference type="Proteomes" id="UP001629113"/>
    </source>
</evidence>
<name>A0ABR4P9E0_9HELO</name>
<sequence>MFSAYAHSITAGVLLHPTKRYPTVMGQDQCWKGSGSAGPVLGVGKESPSATCQPGVPPCQLCLRDDVECVLATSRRGGRRVRGSSSSAIQNNGSRSNISLSSSHGDVDQDDAATPTEFPQEPITGRSIFHRTASPNIEDAIASTDLHSTSDALNLLSQAAELGNYTSPGQRSHMTSSSIHRNQVDEGASLGAAAENFVNDGSLQYPLISQGLLTSSQVSLLVSRYKTYYHPYLPIVPRRAFERDSLGFMAAQETHLLTAMITVAARDLTDGEHILRTCSDYMHQLVSKLSAGTKCGVEAVEALLLLAEWEPQDSLQEERQVGCGEEDRAAWMHVGLALRIGYFLGLDPCYIADRQLSARIGRAFWSRGPMGLMGVGRHGRQSFDDFPSLQPRNPGETDYASILQANLDLTQLFSNVHDVLYSGMGSSMKLMLAGNYVKYVDDFRSAIVGWKSVWGTLTCPPNIKATLQMSYEYLRLYTNAYAFQATVSRGVAARTQNSTGVVEIPHNGVPSMPDARFIYESVDAAKTLLSVVNSYIDAENCLRYLPLRFSLYCVNSAVFLYKAWSFEVLSTQEKLGIRHLIRDVIQQFQKASMRPNDFTSRYSQLLERLWQRKDGDNPINRDSTSIPDPNGFVTTPSRPTAPYNQQDDFSWLDLQAVGELVTGDHESGFGVDGYTQFMNMTGEWNDIGWPDGEDTNRLF</sequence>
<dbReference type="Proteomes" id="UP001629113">
    <property type="component" value="Unassembled WGS sequence"/>
</dbReference>
<proteinExistence type="predicted"/>